<sequence>MLEQRKVAVDDEHAKVIMRSTSFSLVEFSVRRENDPDQRPDELGTASKPMGKGFGWLNALGAALYKDYPQVEMQAEAGLKLQVLGYWSQRSSRPAPGYEHRSSIEKVYNAEKNKWEDKPVDIPMVSSFKWCGSVGTTFVPVKGRTYLVEYALVDDGCRQQVYDITRPEQRIPVTLLEDFPPSSDKIMCD</sequence>
<dbReference type="EMBL" id="LT629972">
    <property type="protein sequence ID" value="SEI25209.1"/>
    <property type="molecule type" value="Genomic_DNA"/>
</dbReference>
<protein>
    <submittedName>
        <fullName evidence="1">Uncharacterized protein</fullName>
    </submittedName>
</protein>
<dbReference type="OrthoDB" id="8703520at2"/>
<dbReference type="AlphaFoldDB" id="A0A1H6P6V3"/>
<dbReference type="Proteomes" id="UP000182272">
    <property type="component" value="Chromosome I"/>
</dbReference>
<name>A0A1H6P6V3_9PSED</name>
<accession>A0A1H6P6V3</accession>
<organism evidence="1 2">
    <name type="scientific">Pseudomonas asplenii</name>
    <dbReference type="NCBI Taxonomy" id="53407"/>
    <lineage>
        <taxon>Bacteria</taxon>
        <taxon>Pseudomonadati</taxon>
        <taxon>Pseudomonadota</taxon>
        <taxon>Gammaproteobacteria</taxon>
        <taxon>Pseudomonadales</taxon>
        <taxon>Pseudomonadaceae</taxon>
        <taxon>Pseudomonas</taxon>
    </lineage>
</organism>
<reference evidence="1 2" key="1">
    <citation type="submission" date="2016-10" db="EMBL/GenBank/DDBJ databases">
        <authorList>
            <person name="de Groot N.N."/>
        </authorList>
    </citation>
    <scope>NUCLEOTIDE SEQUENCE [LARGE SCALE GENOMIC DNA]</scope>
    <source>
        <strain evidence="1 2">LMG 2158</strain>
    </source>
</reference>
<proteinExistence type="predicted"/>
<evidence type="ECO:0000313" key="1">
    <source>
        <dbReference type="EMBL" id="SEI25209.1"/>
    </source>
</evidence>
<gene>
    <name evidence="1" type="ORF">SAMN05216581_5807</name>
</gene>
<evidence type="ECO:0000313" key="2">
    <source>
        <dbReference type="Proteomes" id="UP000182272"/>
    </source>
</evidence>